<keyword evidence="1" id="KW-0406">Ion transport</keyword>
<feature type="transmembrane region" description="Helical" evidence="2">
    <location>
        <begin position="45"/>
        <end position="67"/>
    </location>
</feature>
<organism evidence="3 4">
    <name type="scientific">Paracoccus simplex</name>
    <dbReference type="NCBI Taxonomy" id="2086346"/>
    <lineage>
        <taxon>Bacteria</taxon>
        <taxon>Pseudomonadati</taxon>
        <taxon>Pseudomonadota</taxon>
        <taxon>Alphaproteobacteria</taxon>
        <taxon>Rhodobacterales</taxon>
        <taxon>Paracoccaceae</taxon>
        <taxon>Paracoccus</taxon>
    </lineage>
</organism>
<gene>
    <name evidence="3" type="ORF">ACFOMP_08185</name>
</gene>
<keyword evidence="2" id="KW-1133">Transmembrane helix</keyword>
<dbReference type="EMBL" id="JBHRXE010000018">
    <property type="protein sequence ID" value="MFC3569427.1"/>
    <property type="molecule type" value="Genomic_DNA"/>
</dbReference>
<keyword evidence="1" id="KW-0375">Hydrogen ion transport</keyword>
<accession>A0ABV7S0W8</accession>
<proteinExistence type="inferred from homology"/>
<dbReference type="InterPro" id="IPR016989">
    <property type="entry name" value="Atp1_alphaprobac"/>
</dbReference>
<name>A0ABV7S0W8_9RHOB</name>
<protein>
    <recommendedName>
        <fullName evidence="1">ATP synthase protein I</fullName>
    </recommendedName>
</protein>
<sequence length="113" mass="12221">MAEDDHDAARTRDAERLRALEARLGEKAADTPASRAEEHFSQANMAWRMVTELVAGLALGFGIGFGLDYLTGLRPVFMVVFVLLGLMAGIKTMMRTANEIGKAPGRPGDDKGE</sequence>
<feature type="transmembrane region" description="Helical" evidence="2">
    <location>
        <begin position="73"/>
        <end position="90"/>
    </location>
</feature>
<dbReference type="Proteomes" id="UP001595596">
    <property type="component" value="Unassembled WGS sequence"/>
</dbReference>
<reference evidence="4" key="1">
    <citation type="journal article" date="2019" name="Int. J. Syst. Evol. Microbiol.">
        <title>The Global Catalogue of Microorganisms (GCM) 10K type strain sequencing project: providing services to taxonomists for standard genome sequencing and annotation.</title>
        <authorList>
            <consortium name="The Broad Institute Genomics Platform"/>
            <consortium name="The Broad Institute Genome Sequencing Center for Infectious Disease"/>
            <person name="Wu L."/>
            <person name="Ma J."/>
        </authorList>
    </citation>
    <scope>NUCLEOTIDE SEQUENCE [LARGE SCALE GENOMIC DNA]</scope>
    <source>
        <strain evidence="4">VKM B-3226</strain>
    </source>
</reference>
<dbReference type="InterPro" id="IPR032820">
    <property type="entry name" value="ATPase_put"/>
</dbReference>
<dbReference type="RefSeq" id="WP_379029369.1">
    <property type="nucleotide sequence ID" value="NZ_JBHRXE010000018.1"/>
</dbReference>
<evidence type="ECO:0000256" key="1">
    <source>
        <dbReference type="PIRNR" id="PIRNR032126"/>
    </source>
</evidence>
<dbReference type="Pfam" id="PF09527">
    <property type="entry name" value="ATPase_gene1"/>
    <property type="match status" value="1"/>
</dbReference>
<comment type="function">
    <text evidence="1">A possible function for this protein is to guide the assembly of the membrane sector of the ATPase enzyme complex.</text>
</comment>
<comment type="similarity">
    <text evidence="1">Belongs to the bacterial AtpI family.</text>
</comment>
<keyword evidence="2" id="KW-0812">Transmembrane</keyword>
<comment type="caution">
    <text evidence="3">The sequence shown here is derived from an EMBL/GenBank/DDBJ whole genome shotgun (WGS) entry which is preliminary data.</text>
</comment>
<keyword evidence="1 2" id="KW-0472">Membrane</keyword>
<evidence type="ECO:0000256" key="2">
    <source>
        <dbReference type="SAM" id="Phobius"/>
    </source>
</evidence>
<keyword evidence="4" id="KW-1185">Reference proteome</keyword>
<evidence type="ECO:0000313" key="4">
    <source>
        <dbReference type="Proteomes" id="UP001595596"/>
    </source>
</evidence>
<dbReference type="PIRSF" id="PIRSF032126">
    <property type="entry name" value="F0F1_ATP_synthase_subunit_I"/>
    <property type="match status" value="1"/>
</dbReference>
<keyword evidence="1" id="KW-0813">Transport</keyword>
<evidence type="ECO:0000313" key="3">
    <source>
        <dbReference type="EMBL" id="MFC3569427.1"/>
    </source>
</evidence>